<dbReference type="Gene3D" id="2.80.10.50">
    <property type="match status" value="1"/>
</dbReference>
<dbReference type="EnsemblMetazoa" id="XM_028659572.1">
    <property type="protein sequence ID" value="XP_028515373.1"/>
    <property type="gene ID" value="LOC114575197"/>
</dbReference>
<dbReference type="RefSeq" id="XP_028515373.1">
    <property type="nucleotide sequence ID" value="XM_028659572.1"/>
</dbReference>
<accession>A0A913YK17</accession>
<dbReference type="GeneID" id="114575197"/>
<proteinExistence type="predicted"/>
<evidence type="ECO:0000313" key="1">
    <source>
        <dbReference type="EnsemblMetazoa" id="XP_028515373.1"/>
    </source>
</evidence>
<dbReference type="InterPro" id="IPR036383">
    <property type="entry name" value="TSP1_rpt_sf"/>
</dbReference>
<dbReference type="PROSITE" id="PS50092">
    <property type="entry name" value="TSP1"/>
    <property type="match status" value="1"/>
</dbReference>
<organism evidence="1 2">
    <name type="scientific">Exaiptasia diaphana</name>
    <name type="common">Tropical sea anemone</name>
    <name type="synonym">Aiptasia pulchella</name>
    <dbReference type="NCBI Taxonomy" id="2652724"/>
    <lineage>
        <taxon>Eukaryota</taxon>
        <taxon>Metazoa</taxon>
        <taxon>Cnidaria</taxon>
        <taxon>Anthozoa</taxon>
        <taxon>Hexacorallia</taxon>
        <taxon>Actiniaria</taxon>
        <taxon>Aiptasiidae</taxon>
        <taxon>Exaiptasia</taxon>
    </lineage>
</organism>
<dbReference type="Pfam" id="PF00090">
    <property type="entry name" value="TSP_1"/>
    <property type="match status" value="1"/>
</dbReference>
<dbReference type="InterPro" id="IPR000884">
    <property type="entry name" value="TSP1_rpt"/>
</dbReference>
<dbReference type="SUPFAM" id="SSF82895">
    <property type="entry name" value="TSP-1 type 1 repeat"/>
    <property type="match status" value="1"/>
</dbReference>
<evidence type="ECO:0000313" key="2">
    <source>
        <dbReference type="Proteomes" id="UP000887567"/>
    </source>
</evidence>
<protein>
    <submittedName>
        <fullName evidence="1">Uncharacterized protein</fullName>
    </submittedName>
</protein>
<dbReference type="CDD" id="cd23417">
    <property type="entry name" value="beta-trefoil_Ricin_MytiLec-like"/>
    <property type="match status" value="1"/>
</dbReference>
<reference evidence="1" key="1">
    <citation type="submission" date="2022-11" db="UniProtKB">
        <authorList>
            <consortium name="EnsemblMetazoa"/>
        </authorList>
    </citation>
    <scope>IDENTIFICATION</scope>
</reference>
<dbReference type="Proteomes" id="UP000887567">
    <property type="component" value="Unplaced"/>
</dbReference>
<dbReference type="AlphaFoldDB" id="A0A913YK17"/>
<name>A0A913YK17_EXADI</name>
<dbReference type="OrthoDB" id="98591at2759"/>
<sequence length="263" mass="29806">MLETDLFNATSTNFNYRADYLHFTRKTECLLKPCQAGFLCLPDYVGDKYTCKTCKEMEVPEGLSEWGEWSKCDKLCVPGKKRRQKTCSNAKAICNPCTSAEALTLEENDCYYCPPESPIRAAEGFGSYLCVQPKSGDCNPIENQTTWTHGLVWKLADKNCSAEHMKFLFDVDGKIYHKCSGKIVCPQEDGDDLNNQRLILNDTCPDDIARHKRLPSHSLQHVKSGICVHSSYGTPKVGRFLIYHKSGCDLERFMLIFFKLSNP</sequence>
<dbReference type="Gene3D" id="2.20.100.10">
    <property type="entry name" value="Thrombospondin type-1 (TSP1) repeat"/>
    <property type="match status" value="1"/>
</dbReference>
<keyword evidence="2" id="KW-1185">Reference proteome</keyword>
<dbReference type="KEGG" id="epa:114575197"/>